<name>A0A7S1KM91_9EUKA</name>
<gene>
    <name evidence="10" type="ORF">PCOS0759_LOCUS818</name>
</gene>
<dbReference type="PROSITE" id="PS00674">
    <property type="entry name" value="AAA"/>
    <property type="match status" value="1"/>
</dbReference>
<dbReference type="Pfam" id="PF00004">
    <property type="entry name" value="AAA"/>
    <property type="match status" value="1"/>
</dbReference>
<dbReference type="Gene3D" id="1.10.8.60">
    <property type="match status" value="1"/>
</dbReference>
<dbReference type="InterPro" id="IPR041569">
    <property type="entry name" value="AAA_lid_3"/>
</dbReference>
<dbReference type="Gene3D" id="3.40.50.300">
    <property type="entry name" value="P-loop containing nucleotide triphosphate hydrolases"/>
    <property type="match status" value="1"/>
</dbReference>
<evidence type="ECO:0000256" key="3">
    <source>
        <dbReference type="ARBA" id="ARBA00022490"/>
    </source>
</evidence>
<dbReference type="FunFam" id="1.10.8.60:FF:000005">
    <property type="entry name" value="26S protease regulatory subunit 7"/>
    <property type="match status" value="1"/>
</dbReference>
<evidence type="ECO:0000259" key="9">
    <source>
        <dbReference type="SMART" id="SM00382"/>
    </source>
</evidence>
<dbReference type="InterPro" id="IPR050221">
    <property type="entry name" value="26S_Proteasome_ATPase"/>
</dbReference>
<dbReference type="InterPro" id="IPR003593">
    <property type="entry name" value="AAA+_ATPase"/>
</dbReference>
<evidence type="ECO:0000313" key="10">
    <source>
        <dbReference type="EMBL" id="CAD9077586.1"/>
    </source>
</evidence>
<protein>
    <recommendedName>
        <fullName evidence="9">AAA+ ATPase domain-containing protein</fullName>
    </recommendedName>
</protein>
<feature type="domain" description="AAA+ ATPase" evidence="9">
    <location>
        <begin position="249"/>
        <end position="388"/>
    </location>
</feature>
<evidence type="ECO:0000256" key="6">
    <source>
        <dbReference type="ARBA" id="ARBA00022942"/>
    </source>
</evidence>
<feature type="compositionally biased region" description="Low complexity" evidence="8">
    <location>
        <begin position="1"/>
        <end position="10"/>
    </location>
</feature>
<evidence type="ECO:0000256" key="8">
    <source>
        <dbReference type="SAM" id="MobiDB-lite"/>
    </source>
</evidence>
<dbReference type="GO" id="GO:0005524">
    <property type="term" value="F:ATP binding"/>
    <property type="evidence" value="ECO:0007669"/>
    <property type="project" value="UniProtKB-KW"/>
</dbReference>
<evidence type="ECO:0000256" key="2">
    <source>
        <dbReference type="ARBA" id="ARBA00006914"/>
    </source>
</evidence>
<dbReference type="InterPro" id="IPR048723">
    <property type="entry name" value="OB_PRS7"/>
</dbReference>
<evidence type="ECO:0000256" key="4">
    <source>
        <dbReference type="ARBA" id="ARBA00022741"/>
    </source>
</evidence>
<comment type="subcellular location">
    <subcellularLocation>
        <location evidence="1">Cytoplasm</location>
    </subcellularLocation>
</comment>
<feature type="region of interest" description="Disordered" evidence="8">
    <location>
        <begin position="1"/>
        <end position="69"/>
    </location>
</feature>
<dbReference type="PANTHER" id="PTHR23073">
    <property type="entry name" value="26S PROTEASOME REGULATORY SUBUNIT"/>
    <property type="match status" value="1"/>
</dbReference>
<comment type="similarity">
    <text evidence="2 7">Belongs to the AAA ATPase family.</text>
</comment>
<dbReference type="Gene3D" id="2.40.50.140">
    <property type="entry name" value="Nucleic acid-binding proteins"/>
    <property type="match status" value="1"/>
</dbReference>
<organism evidence="10">
    <name type="scientific">Percolomonas cosmopolitus</name>
    <dbReference type="NCBI Taxonomy" id="63605"/>
    <lineage>
        <taxon>Eukaryota</taxon>
        <taxon>Discoba</taxon>
        <taxon>Heterolobosea</taxon>
        <taxon>Tetramitia</taxon>
        <taxon>Eutetramitia</taxon>
        <taxon>Percolomonadidae</taxon>
        <taxon>Percolomonas</taxon>
    </lineage>
</organism>
<dbReference type="GO" id="GO:0016887">
    <property type="term" value="F:ATP hydrolysis activity"/>
    <property type="evidence" value="ECO:0007669"/>
    <property type="project" value="InterPro"/>
</dbReference>
<keyword evidence="3" id="KW-0963">Cytoplasm</keyword>
<dbReference type="InterPro" id="IPR027417">
    <property type="entry name" value="P-loop_NTPase"/>
</dbReference>
<keyword evidence="5 7" id="KW-0067">ATP-binding</keyword>
<dbReference type="GO" id="GO:0005737">
    <property type="term" value="C:cytoplasm"/>
    <property type="evidence" value="ECO:0007669"/>
    <property type="project" value="UniProtKB-SubCell"/>
</dbReference>
<evidence type="ECO:0000256" key="5">
    <source>
        <dbReference type="ARBA" id="ARBA00022840"/>
    </source>
</evidence>
<keyword evidence="4 7" id="KW-0547">Nucleotide-binding</keyword>
<dbReference type="EMBL" id="HBGD01001028">
    <property type="protein sequence ID" value="CAD9077586.1"/>
    <property type="molecule type" value="Transcribed_RNA"/>
</dbReference>
<dbReference type="InterPro" id="IPR003960">
    <property type="entry name" value="ATPase_AAA_CS"/>
</dbReference>
<reference evidence="10" key="1">
    <citation type="submission" date="2021-01" db="EMBL/GenBank/DDBJ databases">
        <authorList>
            <person name="Corre E."/>
            <person name="Pelletier E."/>
            <person name="Niang G."/>
            <person name="Scheremetjew M."/>
            <person name="Finn R."/>
            <person name="Kale V."/>
            <person name="Holt S."/>
            <person name="Cochrane G."/>
            <person name="Meng A."/>
            <person name="Brown T."/>
            <person name="Cohen L."/>
        </authorList>
    </citation>
    <scope>NUCLEOTIDE SEQUENCE</scope>
    <source>
        <strain evidence="10">WS</strain>
    </source>
</reference>
<dbReference type="InterPro" id="IPR003959">
    <property type="entry name" value="ATPase_AAA_core"/>
</dbReference>
<feature type="compositionally biased region" description="Basic and acidic residues" evidence="8">
    <location>
        <begin position="42"/>
        <end position="69"/>
    </location>
</feature>
<feature type="compositionally biased region" description="Polar residues" evidence="8">
    <location>
        <begin position="11"/>
        <end position="33"/>
    </location>
</feature>
<dbReference type="Pfam" id="PF21236">
    <property type="entry name" value="OB_PRS7"/>
    <property type="match status" value="1"/>
</dbReference>
<keyword evidence="6" id="KW-0647">Proteasome</keyword>
<evidence type="ECO:0000256" key="7">
    <source>
        <dbReference type="RuleBase" id="RU003651"/>
    </source>
</evidence>
<dbReference type="SUPFAM" id="SSF52540">
    <property type="entry name" value="P-loop containing nucleoside triphosphate hydrolases"/>
    <property type="match status" value="1"/>
</dbReference>
<dbReference type="SMART" id="SM00382">
    <property type="entry name" value="AAA"/>
    <property type="match status" value="1"/>
</dbReference>
<sequence length="474" mass="53138">MSSNNNNNNSDKQQSSETSKTNETQQSTVQDPNQLDALPQDDEQKLKAQDEASKKNETSEEKKGEAHIDVEDIALVQKYSRGPYSQKISKIEEEIKNLHKKVDGLSKKDSDTGLAPQRLWDLNSDNALMKKESALKVAKCTKIMEDEKYMIRVPQEGKYVVGLHKTLAPTDVEEDSRVGIETGYQSKSEIKLPLPPKLDPAVKMMEIAEVPDITYDDVGGCKEQIEQIRECVEWPLLYPERYSRLGINPPGGVLLYGPPGTGKTLTAKAVANKTDATFIRVIGTELVQRYIGEGARMVRDLFQMARQKKAAIMFFDEIDSIGGTRFGDNGTGGIEVQRTMLEIVNQLDGFSGRGNVKVLMATNRPDTLDPALTRPGRIDRKIEFGMPDLEARVHIFKIHASKLNKEKNIRFELLARLCPNTSGAEIRSVCTEAGMFAIRDRRKIVNEKDMLDSISKVIKGYKRFSSTANYMIFN</sequence>
<dbReference type="GO" id="GO:0000502">
    <property type="term" value="C:proteasome complex"/>
    <property type="evidence" value="ECO:0007669"/>
    <property type="project" value="UniProtKB-KW"/>
</dbReference>
<dbReference type="InterPro" id="IPR012340">
    <property type="entry name" value="NA-bd_OB-fold"/>
</dbReference>
<accession>A0A7S1KM91</accession>
<evidence type="ECO:0000256" key="1">
    <source>
        <dbReference type="ARBA" id="ARBA00004496"/>
    </source>
</evidence>
<dbReference type="FunFam" id="3.40.50.300:FF:003005">
    <property type="entry name" value="26S protease regulatory subunit 7"/>
    <property type="match status" value="1"/>
</dbReference>
<dbReference type="Pfam" id="PF17862">
    <property type="entry name" value="AAA_lid_3"/>
    <property type="match status" value="1"/>
</dbReference>
<proteinExistence type="inferred from homology"/>
<dbReference type="AlphaFoldDB" id="A0A7S1KM91"/>